<gene>
    <name evidence="6" type="ordered locus">CJA_3616</name>
</gene>
<organism evidence="6 7">
    <name type="scientific">Cellvibrio japonicus (strain Ueda107)</name>
    <name type="common">Pseudomonas fluorescens subsp. cellulosa</name>
    <dbReference type="NCBI Taxonomy" id="498211"/>
    <lineage>
        <taxon>Bacteria</taxon>
        <taxon>Pseudomonadati</taxon>
        <taxon>Pseudomonadota</taxon>
        <taxon>Gammaproteobacteria</taxon>
        <taxon>Cellvibrionales</taxon>
        <taxon>Cellvibrionaceae</taxon>
        <taxon>Cellvibrio</taxon>
    </lineage>
</organism>
<feature type="chain" id="PRO_5002796598" evidence="4">
    <location>
        <begin position="21"/>
        <end position="318"/>
    </location>
</feature>
<evidence type="ECO:0000256" key="4">
    <source>
        <dbReference type="SAM" id="SignalP"/>
    </source>
</evidence>
<reference evidence="6 7" key="1">
    <citation type="journal article" date="2008" name="J. Bacteriol.">
        <title>Insights into plant cell wall degradation from the genome sequence of the soil bacterium Cellvibrio japonicus.</title>
        <authorList>
            <person name="Deboy R.T."/>
            <person name="Mongodin E.F."/>
            <person name="Fouts D.E."/>
            <person name="Tailford L.E."/>
            <person name="Khouri H."/>
            <person name="Emerson J.B."/>
            <person name="Mohamoud Y."/>
            <person name="Watkins K."/>
            <person name="Henrissat B."/>
            <person name="Gilbert H.J."/>
            <person name="Nelson K.E."/>
        </authorList>
    </citation>
    <scope>NUCLEOTIDE SEQUENCE [LARGE SCALE GENOMIC DNA]</scope>
    <source>
        <strain evidence="6 7">Ueda107</strain>
    </source>
</reference>
<dbReference type="InterPro" id="IPR050465">
    <property type="entry name" value="UPF0194_transport"/>
</dbReference>
<evidence type="ECO:0000313" key="6">
    <source>
        <dbReference type="EMBL" id="ACE84965.1"/>
    </source>
</evidence>
<evidence type="ECO:0000256" key="3">
    <source>
        <dbReference type="SAM" id="Coils"/>
    </source>
</evidence>
<dbReference type="HOGENOM" id="CLU_018816_6_5_6"/>
<dbReference type="KEGG" id="cja:CJA_3616"/>
<keyword evidence="4" id="KW-0732">Signal</keyword>
<dbReference type="PANTHER" id="PTHR32347">
    <property type="entry name" value="EFFLUX SYSTEM COMPONENT YKNX-RELATED"/>
    <property type="match status" value="1"/>
</dbReference>
<dbReference type="eggNOG" id="COG0845">
    <property type="taxonomic scope" value="Bacteria"/>
</dbReference>
<evidence type="ECO:0000256" key="1">
    <source>
        <dbReference type="ARBA" id="ARBA00004196"/>
    </source>
</evidence>
<dbReference type="PROSITE" id="PS51257">
    <property type="entry name" value="PROKAR_LIPOPROTEIN"/>
    <property type="match status" value="1"/>
</dbReference>
<evidence type="ECO:0000256" key="2">
    <source>
        <dbReference type="ARBA" id="ARBA00023054"/>
    </source>
</evidence>
<name>B3PH21_CELJU</name>
<dbReference type="SUPFAM" id="SSF111369">
    <property type="entry name" value="HlyD-like secretion proteins"/>
    <property type="match status" value="1"/>
</dbReference>
<comment type="subcellular location">
    <subcellularLocation>
        <location evidence="1">Cell envelope</location>
    </subcellularLocation>
</comment>
<dbReference type="Proteomes" id="UP000001036">
    <property type="component" value="Chromosome"/>
</dbReference>
<keyword evidence="2 3" id="KW-0175">Coiled coil</keyword>
<dbReference type="InterPro" id="IPR059052">
    <property type="entry name" value="HH_YbhG-like"/>
</dbReference>
<protein>
    <submittedName>
        <fullName evidence="6">Membrane-fusion protein</fullName>
    </submittedName>
</protein>
<evidence type="ECO:0000313" key="7">
    <source>
        <dbReference type="Proteomes" id="UP000001036"/>
    </source>
</evidence>
<dbReference type="OrthoDB" id="8558741at2"/>
<proteinExistence type="predicted"/>
<keyword evidence="7" id="KW-1185">Reference proteome</keyword>
<dbReference type="AlphaFoldDB" id="B3PH21"/>
<dbReference type="RefSeq" id="WP_012489191.1">
    <property type="nucleotide sequence ID" value="NC_010995.1"/>
</dbReference>
<dbReference type="Gene3D" id="2.40.30.170">
    <property type="match status" value="1"/>
</dbReference>
<dbReference type="STRING" id="498211.CJA_3616"/>
<dbReference type="Gene3D" id="1.10.287.470">
    <property type="entry name" value="Helix hairpin bin"/>
    <property type="match status" value="3"/>
</dbReference>
<feature type="coiled-coil region" evidence="3">
    <location>
        <begin position="142"/>
        <end position="202"/>
    </location>
</feature>
<evidence type="ECO:0000259" key="5">
    <source>
        <dbReference type="Pfam" id="PF25881"/>
    </source>
</evidence>
<feature type="signal peptide" evidence="4">
    <location>
        <begin position="1"/>
        <end position="20"/>
    </location>
</feature>
<dbReference type="PANTHER" id="PTHR32347:SF29">
    <property type="entry name" value="UPF0194 MEMBRANE PROTEIN YBHG"/>
    <property type="match status" value="1"/>
</dbReference>
<dbReference type="Pfam" id="PF25881">
    <property type="entry name" value="HH_YBHG"/>
    <property type="match status" value="1"/>
</dbReference>
<dbReference type="Gene3D" id="2.40.50.100">
    <property type="match status" value="2"/>
</dbReference>
<feature type="domain" description="YbhG-like alpha-helical hairpin" evidence="5">
    <location>
        <begin position="69"/>
        <end position="198"/>
    </location>
</feature>
<dbReference type="GO" id="GO:0030313">
    <property type="term" value="C:cell envelope"/>
    <property type="evidence" value="ECO:0007669"/>
    <property type="project" value="UniProtKB-SubCell"/>
</dbReference>
<dbReference type="EMBL" id="CP000934">
    <property type="protein sequence ID" value="ACE84965.1"/>
    <property type="molecule type" value="Genomic_DNA"/>
</dbReference>
<accession>B3PH21</accession>
<sequence length="318" mass="35299">MKTQRIWHMLVLLGLLTSLAACQKMEDRSAYGTLERDRLTLLATDSEIIVQQAVSKGSAVQRGDLLLQLDTTRQQARVAQAQAEVGRLRAALLQYQNGSREEQVASARARVSGAQTHFNEAEKQWVRIKQLRSQSLVAAADLDQAQLERDLANAQLTDYQQQLRELETGTRVETIAQAQAAVQSAEAALAQEQKHLEDLSIRATRDGVLEDFPWQLGERVPAGAVAAIMVADTQPYARLFIPEPSLAHYKVGDTVKILVDGRAQPLQGRIRLISQQASFTPHFALYQTERTRLMYVSEVLLDNASDLPTGIPLQMPLP</sequence>